<keyword evidence="3" id="KW-1185">Reference proteome</keyword>
<dbReference type="PANTHER" id="PTHR47894:SF4">
    <property type="entry name" value="HTH-TYPE TRANSCRIPTIONAL REGULATOR GADX"/>
    <property type="match status" value="1"/>
</dbReference>
<dbReference type="GO" id="GO:0000976">
    <property type="term" value="F:transcription cis-regulatory region binding"/>
    <property type="evidence" value="ECO:0007669"/>
    <property type="project" value="TreeGrafter"/>
</dbReference>
<dbReference type="Proteomes" id="UP000298714">
    <property type="component" value="Chromosome"/>
</dbReference>
<dbReference type="Gene3D" id="1.10.10.60">
    <property type="entry name" value="Homeodomain-like"/>
    <property type="match status" value="1"/>
</dbReference>
<evidence type="ECO:0008006" key="4">
    <source>
        <dbReference type="Google" id="ProtNLM"/>
    </source>
</evidence>
<accession>A0A4D7CAB0</accession>
<organism evidence="2 3">
    <name type="scientific">Hankyongella ginsenosidimutans</name>
    <dbReference type="NCBI Taxonomy" id="1763828"/>
    <lineage>
        <taxon>Bacteria</taxon>
        <taxon>Pseudomonadati</taxon>
        <taxon>Pseudomonadota</taxon>
        <taxon>Alphaproteobacteria</taxon>
        <taxon>Sphingomonadales</taxon>
        <taxon>Sphingomonadaceae</taxon>
        <taxon>Hankyongella</taxon>
    </lineage>
</organism>
<name>A0A4D7CAB0_9SPHN</name>
<dbReference type="GO" id="GO:0005829">
    <property type="term" value="C:cytosol"/>
    <property type="evidence" value="ECO:0007669"/>
    <property type="project" value="TreeGrafter"/>
</dbReference>
<proteinExistence type="predicted"/>
<sequence length="120" mass="13117">MAPPEPGERSVAQKVLALMGQGAAAQEEVAQLLGCSVATLRRRLTEENTSYRDLRAEHLNMAARRMLAEGMSLADTADALGFRMHAASRGPSMPGTRSHRTSIARRSAPFHQIFERNCPD</sequence>
<evidence type="ECO:0000313" key="3">
    <source>
        <dbReference type="Proteomes" id="UP000298714"/>
    </source>
</evidence>
<protein>
    <recommendedName>
        <fullName evidence="4">Helix-turn-helix domain-containing protein</fullName>
    </recommendedName>
</protein>
<dbReference type="RefSeq" id="WP_222873099.1">
    <property type="nucleotide sequence ID" value="NZ_CP039704.1"/>
</dbReference>
<dbReference type="PANTHER" id="PTHR47894">
    <property type="entry name" value="HTH-TYPE TRANSCRIPTIONAL REGULATOR GADX"/>
    <property type="match status" value="1"/>
</dbReference>
<gene>
    <name evidence="2" type="ORF">E6W36_14130</name>
</gene>
<dbReference type="EMBL" id="CP039704">
    <property type="protein sequence ID" value="QCI80233.1"/>
    <property type="molecule type" value="Genomic_DNA"/>
</dbReference>
<evidence type="ECO:0000313" key="2">
    <source>
        <dbReference type="EMBL" id="QCI80233.1"/>
    </source>
</evidence>
<evidence type="ECO:0000256" key="1">
    <source>
        <dbReference type="ARBA" id="ARBA00023125"/>
    </source>
</evidence>
<keyword evidence="1" id="KW-0238">DNA-binding</keyword>
<reference evidence="3" key="1">
    <citation type="submission" date="2019-04" db="EMBL/GenBank/DDBJ databases">
        <title>Complete genome sequence of Sphingomonas sp. W1-2-3.</title>
        <authorList>
            <person name="Im W.T."/>
        </authorList>
    </citation>
    <scope>NUCLEOTIDE SEQUENCE [LARGE SCALE GENOMIC DNA]</scope>
    <source>
        <strain evidence="3">W1-2-3</strain>
    </source>
</reference>
<dbReference type="KEGG" id="hgn:E6W36_14130"/>
<dbReference type="GO" id="GO:0003700">
    <property type="term" value="F:DNA-binding transcription factor activity"/>
    <property type="evidence" value="ECO:0007669"/>
    <property type="project" value="TreeGrafter"/>
</dbReference>
<dbReference type="AlphaFoldDB" id="A0A4D7CAB0"/>